<dbReference type="InterPro" id="IPR036427">
    <property type="entry name" value="Bromodomain-like_sf"/>
</dbReference>
<dbReference type="InterPro" id="IPR022591">
    <property type="entry name" value="TAF1_HAT_dom"/>
</dbReference>
<evidence type="ECO:0000256" key="3">
    <source>
        <dbReference type="ARBA" id="ARBA00023242"/>
    </source>
</evidence>
<dbReference type="Pfam" id="PF12157">
    <property type="entry name" value="DUF3591"/>
    <property type="match status" value="2"/>
</dbReference>
<comment type="subcellular location">
    <subcellularLocation>
        <location evidence="1">Nucleus</location>
    </subcellularLocation>
</comment>
<dbReference type="Proteomes" id="UP001054857">
    <property type="component" value="Unassembled WGS sequence"/>
</dbReference>
<feature type="compositionally biased region" description="Low complexity" evidence="4">
    <location>
        <begin position="1794"/>
        <end position="1820"/>
    </location>
</feature>
<dbReference type="Gene3D" id="1.20.920.10">
    <property type="entry name" value="Bromodomain-like"/>
    <property type="match status" value="1"/>
</dbReference>
<dbReference type="InterPro" id="IPR040240">
    <property type="entry name" value="TAF1"/>
</dbReference>
<feature type="non-terminal residue" evidence="7">
    <location>
        <position position="2105"/>
    </location>
</feature>
<feature type="compositionally biased region" description="Basic and acidic residues" evidence="4">
    <location>
        <begin position="1"/>
        <end position="19"/>
    </location>
</feature>
<dbReference type="GO" id="GO:0005669">
    <property type="term" value="C:transcription factor TFIID complex"/>
    <property type="evidence" value="ECO:0007669"/>
    <property type="project" value="InterPro"/>
</dbReference>
<proteinExistence type="predicted"/>
<feature type="non-terminal residue" evidence="7">
    <location>
        <position position="1"/>
    </location>
</feature>
<comment type="caution">
    <text evidence="7">The sequence shown here is derived from an EMBL/GenBank/DDBJ whole genome shotgun (WGS) entry which is preliminary data.</text>
</comment>
<feature type="region of interest" description="Disordered" evidence="4">
    <location>
        <begin position="771"/>
        <end position="805"/>
    </location>
</feature>
<feature type="compositionally biased region" description="Acidic residues" evidence="4">
    <location>
        <begin position="1737"/>
        <end position="1749"/>
    </location>
</feature>
<feature type="region of interest" description="Disordered" evidence="4">
    <location>
        <begin position="1"/>
        <end position="103"/>
    </location>
</feature>
<feature type="region of interest" description="Disordered" evidence="4">
    <location>
        <begin position="249"/>
        <end position="268"/>
    </location>
</feature>
<dbReference type="GO" id="GO:0051123">
    <property type="term" value="P:RNA polymerase II preinitiation complex assembly"/>
    <property type="evidence" value="ECO:0007669"/>
    <property type="project" value="TreeGrafter"/>
</dbReference>
<feature type="compositionally biased region" description="Acidic residues" evidence="4">
    <location>
        <begin position="1402"/>
        <end position="1419"/>
    </location>
</feature>
<accession>A0AAD3DJA5</accession>
<feature type="domain" description="Transcription initiation factor TFIID subunit 1 histone acetyltransferase" evidence="6">
    <location>
        <begin position="811"/>
        <end position="1156"/>
    </location>
</feature>
<dbReference type="PANTHER" id="PTHR13900">
    <property type="entry name" value="TRANSCRIPTION INITIATION FACTOR TFIID"/>
    <property type="match status" value="1"/>
</dbReference>
<feature type="domain" description="Bromo" evidence="5">
    <location>
        <begin position="1985"/>
        <end position="2060"/>
    </location>
</feature>
<dbReference type="GO" id="GO:0016251">
    <property type="term" value="F:RNA polymerase II general transcription initiation factor activity"/>
    <property type="evidence" value="ECO:0007669"/>
    <property type="project" value="InterPro"/>
</dbReference>
<feature type="compositionally biased region" description="Low complexity" evidence="4">
    <location>
        <begin position="66"/>
        <end position="75"/>
    </location>
</feature>
<evidence type="ECO:0000313" key="7">
    <source>
        <dbReference type="EMBL" id="GFR41442.1"/>
    </source>
</evidence>
<dbReference type="EMBL" id="BMAR01000001">
    <property type="protein sequence ID" value="GFR41442.1"/>
    <property type="molecule type" value="Genomic_DNA"/>
</dbReference>
<evidence type="ECO:0000256" key="2">
    <source>
        <dbReference type="ARBA" id="ARBA00023117"/>
    </source>
</evidence>
<feature type="compositionally biased region" description="Basic and acidic residues" evidence="4">
    <location>
        <begin position="249"/>
        <end position="259"/>
    </location>
</feature>
<feature type="compositionally biased region" description="Gly residues" evidence="4">
    <location>
        <begin position="783"/>
        <end position="805"/>
    </location>
</feature>
<reference evidence="7 8" key="1">
    <citation type="journal article" date="2021" name="Sci. Rep.">
        <title>Genome sequencing of the multicellular alga Astrephomene provides insights into convergent evolution of germ-soma differentiation.</title>
        <authorList>
            <person name="Yamashita S."/>
            <person name="Yamamoto K."/>
            <person name="Matsuzaki R."/>
            <person name="Suzuki S."/>
            <person name="Yamaguchi H."/>
            <person name="Hirooka S."/>
            <person name="Minakuchi Y."/>
            <person name="Miyagishima S."/>
            <person name="Kawachi M."/>
            <person name="Toyoda A."/>
            <person name="Nozaki H."/>
        </authorList>
    </citation>
    <scope>NUCLEOTIDE SEQUENCE [LARGE SCALE GENOMIC DNA]</scope>
    <source>
        <strain evidence="7 8">NIES-4017</strain>
    </source>
</reference>
<name>A0AAD3DJA5_9CHLO</name>
<evidence type="ECO:0000259" key="6">
    <source>
        <dbReference type="Pfam" id="PF12157"/>
    </source>
</evidence>
<feature type="compositionally biased region" description="Acidic residues" evidence="4">
    <location>
        <begin position="1763"/>
        <end position="1785"/>
    </location>
</feature>
<evidence type="ECO:0000259" key="5">
    <source>
        <dbReference type="Pfam" id="PF00439"/>
    </source>
</evidence>
<feature type="compositionally biased region" description="Gly residues" evidence="4">
    <location>
        <begin position="1854"/>
        <end position="1869"/>
    </location>
</feature>
<feature type="region of interest" description="Disordered" evidence="4">
    <location>
        <begin position="1599"/>
        <end position="1911"/>
    </location>
</feature>
<feature type="compositionally biased region" description="Gly residues" evidence="4">
    <location>
        <begin position="1600"/>
        <end position="1626"/>
    </location>
</feature>
<feature type="compositionally biased region" description="Acidic residues" evidence="4">
    <location>
        <begin position="1639"/>
        <end position="1670"/>
    </location>
</feature>
<keyword evidence="2" id="KW-0103">Bromodomain</keyword>
<dbReference type="InterPro" id="IPR001487">
    <property type="entry name" value="Bromodomain"/>
</dbReference>
<feature type="compositionally biased region" description="Gly residues" evidence="4">
    <location>
        <begin position="1677"/>
        <end position="1687"/>
    </location>
</feature>
<keyword evidence="3" id="KW-0539">Nucleus</keyword>
<feature type="compositionally biased region" description="Low complexity" evidence="4">
    <location>
        <begin position="87"/>
        <end position="96"/>
    </location>
</feature>
<dbReference type="CDD" id="cd04369">
    <property type="entry name" value="Bromodomain"/>
    <property type="match status" value="1"/>
</dbReference>
<feature type="compositionally biased region" description="Gly residues" evidence="4">
    <location>
        <begin position="1372"/>
        <end position="1381"/>
    </location>
</feature>
<evidence type="ECO:0000256" key="4">
    <source>
        <dbReference type="SAM" id="MobiDB-lite"/>
    </source>
</evidence>
<feature type="compositionally biased region" description="Low complexity" evidence="4">
    <location>
        <begin position="1441"/>
        <end position="1461"/>
    </location>
</feature>
<feature type="region of interest" description="Disordered" evidence="4">
    <location>
        <begin position="195"/>
        <end position="216"/>
    </location>
</feature>
<feature type="compositionally biased region" description="Pro residues" evidence="4">
    <location>
        <begin position="76"/>
        <end position="86"/>
    </location>
</feature>
<dbReference type="Pfam" id="PF00439">
    <property type="entry name" value="Bromodomain"/>
    <property type="match status" value="1"/>
</dbReference>
<feature type="compositionally biased region" description="Low complexity" evidence="4">
    <location>
        <begin position="1710"/>
        <end position="1729"/>
    </location>
</feature>
<feature type="region of interest" description="Disordered" evidence="4">
    <location>
        <begin position="952"/>
        <end position="972"/>
    </location>
</feature>
<evidence type="ECO:0000313" key="8">
    <source>
        <dbReference type="Proteomes" id="UP001054857"/>
    </source>
</evidence>
<feature type="compositionally biased region" description="Gly residues" evidence="4">
    <location>
        <begin position="1699"/>
        <end position="1709"/>
    </location>
</feature>
<feature type="compositionally biased region" description="Basic and acidic residues" evidence="4">
    <location>
        <begin position="1750"/>
        <end position="1762"/>
    </location>
</feature>
<organism evidence="7 8">
    <name type="scientific">Astrephomene gubernaculifera</name>
    <dbReference type="NCBI Taxonomy" id="47775"/>
    <lineage>
        <taxon>Eukaryota</taxon>
        <taxon>Viridiplantae</taxon>
        <taxon>Chlorophyta</taxon>
        <taxon>core chlorophytes</taxon>
        <taxon>Chlorophyceae</taxon>
        <taxon>CS clade</taxon>
        <taxon>Chlamydomonadales</taxon>
        <taxon>Astrephomenaceae</taxon>
        <taxon>Astrephomene</taxon>
    </lineage>
</organism>
<dbReference type="GO" id="GO:0004402">
    <property type="term" value="F:histone acetyltransferase activity"/>
    <property type="evidence" value="ECO:0007669"/>
    <property type="project" value="InterPro"/>
</dbReference>
<feature type="region of interest" description="Disordered" evidence="4">
    <location>
        <begin position="1268"/>
        <end position="1290"/>
    </location>
</feature>
<evidence type="ECO:0008006" key="9">
    <source>
        <dbReference type="Google" id="ProtNLM"/>
    </source>
</evidence>
<evidence type="ECO:0000256" key="1">
    <source>
        <dbReference type="ARBA" id="ARBA00004123"/>
    </source>
</evidence>
<feature type="domain" description="Transcription initiation factor TFIID subunit 1 histone acetyltransferase" evidence="6">
    <location>
        <begin position="542"/>
        <end position="774"/>
    </location>
</feature>
<dbReference type="SUPFAM" id="SSF47370">
    <property type="entry name" value="Bromodomain"/>
    <property type="match status" value="1"/>
</dbReference>
<feature type="region of interest" description="Disordered" evidence="4">
    <location>
        <begin position="1344"/>
        <end position="1514"/>
    </location>
</feature>
<sequence>DGREERGGGERLRWRRLCDPAKCPLHSHEPTPLIQLMPPPPATELLQPAPATGAPGGPEPSPPDSQPQQPTAHQPAQPPQQPPMPAPTASAAAAAPRDSYDEVDPYAVVPRQLTDALSEALAAALRLQRARDSAAWDPDPGEDFADDYHADELAALAERPPVMIGFAPEALAFSVFQEDWEQEILWDGATERGAGGEVAAGGRAASPLPAKPAGVETEVDAGGRVEAEEVEEEEPSGPEAMEVDGLAEGKGKAAGEHGRRSVPPRAIPVNQPFTLRGIWRGRPHVAPAAELLAGPRARPLMEKTAVAASGTATTSTGAAAPAADAKAALGAAAAAIASAAAAVAGSDPLAAAAAATAAAAAAATAATGGDDGDPRVPLALLGEPQAAPLPPAIDPSAPAPDQRLFVDGTHPQMLRLDTASTADATGFARSTLKYYHPALALSQDDPWVAAAVEAEPGAPPAPLVHNLNDPALIYRAQQPPSSENAPSTAAAAAAAAAATAQSELLRRAAALVAPPVVRRKIVRGPVMEAAHSELIGQQLAAFNVSLDSLYTHQAKARMDRTLKSLAKHGHPAMILTTLPARLTRDELALFHRPRSVWTLAITSQRPTPTMKDLKEVAYKFRSISGTVVSSIYHPQMFGTLGELLQVRNPAGLNALETGFPQHKSLPYRVYGGAPLTALEPETKLVEAGINKQENHLFVVIPALLPVTRPHMPEPGQGTKPPAAFNTKASLTATGGRVLLFEYLEEHPPLLARPAMGARLLTYYQRRDEQDMGHNHLQPPTAPGRGGAGGGQEGGKAGEGAGGAAGGERQLWKLGTVVPLGPENRPFYSPLAPGSSVMCVDTHMFKAPAAPHDPRPSDFLLARSNNGVVHLRELTGALTVGQQHPHERVPEPWDAEWLKTYNSNRVFVQVARLLHTARNRNPNQKPSVKLREVADRLPFIPREEIRQRMEKECGCRPKDGSTAADGGAAVPDNPEYELPEGVQVTEEAKLREMVRPDMVCAHEAMRSSEVRLQSLGLQHLQPLTAVARMEPERWQAAVRQLAELNPKAGPALRLIDWAVNTAPWVTTGSYSSATRGDTKNSTWLRVEGPFDPTGRGYGLCYLADWQRVTRPDLKDKPPQEGSITGTEADLRKLGHEEAGRMLMQWGVKKDVVDAMTNRWRRIDLVRKLATQAAMEGTEGFNAHFVRVQRLNVNEKIASARRTASSILQKQLEALRRDRDWGAAPEDYGLLRPLGRRTQPASAAAAASAADDDEDRRAYLELQREGFLGSGAGGDKAAAKSKKGQPLEAKPKERRIRRVVTLLAPDGTELGRREYVYRDRAEMQVVNRGLNRPEQGGFGQQILQPPAANFMPGPTVRVGAGGGRGRGRGRGRGDGGGGGGEGRGGYKRRRVARAATGAGAGGESGDDHDEETDSAAEEDEEARVMRKMAAGTSRRAGARRPEPSAAAAAAAAEAGEDAAPSPSQGEPKPPPAPKPPRAKPANPKPRKPAAPRQPQQANVCPDCGQPGHGAYSRQCPNWRADAGLSDLSELSDSGIMDDVVTVATTNAGPDSAAVAATADGPAHTDGADAVTTGGGGGATGFPAPSGEAATAAPAATTATAMGVGGGGGAAAAAAVGGGGVSTPVGGGGRIRRRPSRRNDDVDVTLEDDEEFVMSDDEDYNALAEASDDSDDDFPVRSRAGGGGGGGGGSRRTQRAPSTRSAGGGGGGGGGAAAAKASRARQSSRQARTGRTSRFKEEFDLIDDDDEEEEPELERSDHEDVKSDILEEEEEEEWAGSDDDEADDGEDDGSYRGPRGTTSRARSKAAAAATTTVTATPPAASRRQASTRRGGAGGFGAEDVEMRAAATPPQPTASGLTAGGGSYRSRGGGGAPSSGFKRKAVDLSTISDGDEDSQPDDTAGMAPMAASQQQPLQHQPQLYAPPQQQQHLPPQQQPAAVAALGMAAVPAAASAAAAAGRAMTLGQAEAVMRKAYSAVLMAACKVEYSLNFFYKAPSLEVVKDYYNFVPPESVMCLEFIEQRIGVKKGTSTKVGELQYGSPQALQADFQRIHDNCMVYNVPGASPYNYPPARDVAKRMLAAANQTLAKQQQSGSLAVALAAANSMEHWLGC</sequence>
<keyword evidence="8" id="KW-1185">Reference proteome</keyword>
<gene>
    <name evidence="7" type="ORF">Agub_g2129</name>
</gene>
<feature type="region of interest" description="Disordered" evidence="4">
    <location>
        <begin position="1551"/>
        <end position="1585"/>
    </location>
</feature>
<protein>
    <recommendedName>
        <fullName evidence="9">Transcription initiation factor TFIID subunit 1</fullName>
    </recommendedName>
</protein>
<feature type="compositionally biased region" description="Low complexity" evidence="4">
    <location>
        <begin position="1902"/>
        <end position="1911"/>
    </location>
</feature>
<dbReference type="PANTHER" id="PTHR13900:SF0">
    <property type="entry name" value="TRANSCRIPTION INITIATION FACTOR TFIID SUBUNIT 1"/>
    <property type="match status" value="1"/>
</dbReference>
<dbReference type="GO" id="GO:0017025">
    <property type="term" value="F:TBP-class protein binding"/>
    <property type="evidence" value="ECO:0007669"/>
    <property type="project" value="InterPro"/>
</dbReference>